<accession>A0A1H6INM0</accession>
<dbReference type="EMBL" id="FNWU01000003">
    <property type="protein sequence ID" value="SEH50678.1"/>
    <property type="molecule type" value="Genomic_DNA"/>
</dbReference>
<organism evidence="2 3">
    <name type="scientific">Halopenitus malekzadehii</name>
    <dbReference type="NCBI Taxonomy" id="1267564"/>
    <lineage>
        <taxon>Archaea</taxon>
        <taxon>Methanobacteriati</taxon>
        <taxon>Methanobacteriota</taxon>
        <taxon>Stenosarchaea group</taxon>
        <taxon>Halobacteria</taxon>
        <taxon>Halobacteriales</taxon>
        <taxon>Haloferacaceae</taxon>
        <taxon>Halopenitus</taxon>
    </lineage>
</organism>
<dbReference type="STRING" id="1267564.SAMN05192561_103260"/>
<keyword evidence="1" id="KW-0472">Membrane</keyword>
<dbReference type="Pfam" id="PF24004">
    <property type="entry name" value="Microp_archaea"/>
    <property type="match status" value="1"/>
</dbReference>
<dbReference type="InterPro" id="IPR056399">
    <property type="entry name" value="Microp_archaea"/>
</dbReference>
<gene>
    <name evidence="2" type="ORF">SAMN05192561_103260</name>
</gene>
<evidence type="ECO:0000313" key="3">
    <source>
        <dbReference type="Proteomes" id="UP000199215"/>
    </source>
</evidence>
<evidence type="ECO:0000256" key="1">
    <source>
        <dbReference type="SAM" id="Phobius"/>
    </source>
</evidence>
<reference evidence="2 3" key="1">
    <citation type="submission" date="2016-10" db="EMBL/GenBank/DDBJ databases">
        <authorList>
            <person name="de Groot N.N."/>
        </authorList>
    </citation>
    <scope>NUCLEOTIDE SEQUENCE [LARGE SCALE GENOMIC DNA]</scope>
    <source>
        <strain evidence="2 3">IBRC-M10418</strain>
    </source>
</reference>
<feature type="transmembrane region" description="Helical" evidence="1">
    <location>
        <begin position="7"/>
        <end position="28"/>
    </location>
</feature>
<name>A0A1H6INM0_9EURY</name>
<keyword evidence="1" id="KW-1133">Transmembrane helix</keyword>
<protein>
    <submittedName>
        <fullName evidence="2">Uncharacterized protein</fullName>
    </submittedName>
</protein>
<proteinExistence type="predicted"/>
<evidence type="ECO:0000313" key="2">
    <source>
        <dbReference type="EMBL" id="SEH50678.1"/>
    </source>
</evidence>
<sequence length="29" mass="2960">MSTPTKVVLGTVGSAAVLSILTIFTYAFA</sequence>
<dbReference type="AlphaFoldDB" id="A0A1H6INM0"/>
<dbReference type="Proteomes" id="UP000199215">
    <property type="component" value="Unassembled WGS sequence"/>
</dbReference>
<keyword evidence="1" id="KW-0812">Transmembrane</keyword>
<keyword evidence="3" id="KW-1185">Reference proteome</keyword>